<evidence type="ECO:0000313" key="1">
    <source>
        <dbReference type="EMBL" id="KWW97368.1"/>
    </source>
</evidence>
<dbReference type="OrthoDB" id="4541434at2"/>
<keyword evidence="2" id="KW-1185">Reference proteome</keyword>
<geneLocation type="plasmid" evidence="1">
    <name>unnamed</name>
</geneLocation>
<evidence type="ECO:0000313" key="2">
    <source>
        <dbReference type="Proteomes" id="UP000070188"/>
    </source>
</evidence>
<keyword evidence="1" id="KW-0614">Plasmid</keyword>
<reference evidence="2" key="1">
    <citation type="submission" date="2015-04" db="EMBL/GenBank/DDBJ databases">
        <title>Physiological reanalysis, assessment of diazotrophy, and genome sequences of multiple isolates of Streptomyces thermoautotrophicus.</title>
        <authorList>
            <person name="MacKellar D.C."/>
            <person name="Lieber L."/>
            <person name="Norman J."/>
            <person name="Bolger A."/>
            <person name="Tobin C."/>
            <person name="Murray J.W."/>
            <person name="Chang R."/>
            <person name="Ford T."/>
            <person name="Nguyen P.Q."/>
            <person name="Woodward J."/>
            <person name="Permingeat H."/>
            <person name="Joshi N.S."/>
            <person name="Silver P.A."/>
            <person name="Usadel B."/>
            <person name="Rutherford A.W."/>
            <person name="Friesen M."/>
            <person name="Prell J."/>
        </authorList>
    </citation>
    <scope>NUCLEOTIDE SEQUENCE [LARGE SCALE GENOMIC DNA]</scope>
    <source>
        <strain evidence="2">H1</strain>
    </source>
</reference>
<dbReference type="RefSeq" id="WP_066892368.1">
    <property type="nucleotide sequence ID" value="NZ_LAXD01000002.1"/>
</dbReference>
<gene>
    <name evidence="1" type="ORF">LI90_4340</name>
</gene>
<dbReference type="PATRIC" id="fig|1469144.10.peg.15"/>
<name>A0A132MHQ9_9ACTN</name>
<organism evidence="1 2">
    <name type="scientific">Carbonactinospora thermoautotrophica</name>
    <dbReference type="NCBI Taxonomy" id="1469144"/>
    <lineage>
        <taxon>Bacteria</taxon>
        <taxon>Bacillati</taxon>
        <taxon>Actinomycetota</taxon>
        <taxon>Actinomycetes</taxon>
        <taxon>Kitasatosporales</taxon>
        <taxon>Carbonactinosporaceae</taxon>
        <taxon>Carbonactinospora</taxon>
    </lineage>
</organism>
<protein>
    <submittedName>
        <fullName evidence="1">Uncharacterized protein</fullName>
    </submittedName>
</protein>
<accession>A0A132MHQ9</accession>
<comment type="caution">
    <text evidence="1">The sequence shown here is derived from an EMBL/GenBank/DDBJ whole genome shotgun (WGS) entry which is preliminary data.</text>
</comment>
<dbReference type="EMBL" id="LAXD01000002">
    <property type="protein sequence ID" value="KWW97368.1"/>
    <property type="molecule type" value="Genomic_DNA"/>
</dbReference>
<proteinExistence type="predicted"/>
<dbReference type="Proteomes" id="UP000070188">
    <property type="component" value="Unassembled WGS sequence"/>
</dbReference>
<dbReference type="AlphaFoldDB" id="A0A132MHQ9"/>
<sequence length="145" mass="16503">MGLSWYNGHSPEKRERVARWLEEQWTAGTLPRPSRCIVCDQTEGAIHGHLEDYDQPTSYVDLCITCHLVLHARFRRPAAFIEYRDRVARGWQAPPLTQRVAWVTLNRGILAGRFPPGTWRDVPPGVTFLDGLPLDRGGTRGQART</sequence>